<dbReference type="EMBL" id="VOIH02000009">
    <property type="protein sequence ID" value="KAF3438109.1"/>
    <property type="molecule type" value="Genomic_DNA"/>
</dbReference>
<dbReference type="GO" id="GO:0043531">
    <property type="term" value="F:ADP binding"/>
    <property type="evidence" value="ECO:0007669"/>
    <property type="project" value="InterPro"/>
</dbReference>
<organism evidence="9 10">
    <name type="scientific">Rhamnella rubrinervis</name>
    <dbReference type="NCBI Taxonomy" id="2594499"/>
    <lineage>
        <taxon>Eukaryota</taxon>
        <taxon>Viridiplantae</taxon>
        <taxon>Streptophyta</taxon>
        <taxon>Embryophyta</taxon>
        <taxon>Tracheophyta</taxon>
        <taxon>Spermatophyta</taxon>
        <taxon>Magnoliopsida</taxon>
        <taxon>eudicotyledons</taxon>
        <taxon>Gunneridae</taxon>
        <taxon>Pentapetalae</taxon>
        <taxon>rosids</taxon>
        <taxon>fabids</taxon>
        <taxon>Rosales</taxon>
        <taxon>Rhamnaceae</taxon>
        <taxon>rhamnoid group</taxon>
        <taxon>Rhamneae</taxon>
        <taxon>Rhamnella</taxon>
    </lineage>
</organism>
<feature type="domain" description="NB-ARC" evidence="5">
    <location>
        <begin position="184"/>
        <end position="341"/>
    </location>
</feature>
<evidence type="ECO:0000313" key="9">
    <source>
        <dbReference type="EMBL" id="KAF3438109.1"/>
    </source>
</evidence>
<keyword evidence="4" id="KW-0067">ATP-binding</keyword>
<evidence type="ECO:0000259" key="7">
    <source>
        <dbReference type="Pfam" id="PF23559"/>
    </source>
</evidence>
<dbReference type="Pfam" id="PF18052">
    <property type="entry name" value="Rx_N"/>
    <property type="match status" value="1"/>
</dbReference>
<dbReference type="SUPFAM" id="SSF52540">
    <property type="entry name" value="P-loop containing nucleoside triphosphate hydrolases"/>
    <property type="match status" value="1"/>
</dbReference>
<accession>A0A8K0E1Z4</accession>
<dbReference type="GO" id="GO:0006952">
    <property type="term" value="P:defense response"/>
    <property type="evidence" value="ECO:0007669"/>
    <property type="project" value="UniProtKB-KW"/>
</dbReference>
<evidence type="ECO:0000259" key="8">
    <source>
        <dbReference type="Pfam" id="PF23598"/>
    </source>
</evidence>
<dbReference type="Gene3D" id="1.10.8.430">
    <property type="entry name" value="Helical domain of apoptotic protease-activating factors"/>
    <property type="match status" value="1"/>
</dbReference>
<dbReference type="Gene3D" id="3.80.10.10">
    <property type="entry name" value="Ribonuclease Inhibitor"/>
    <property type="match status" value="2"/>
</dbReference>
<dbReference type="Proteomes" id="UP000796880">
    <property type="component" value="Unassembled WGS sequence"/>
</dbReference>
<dbReference type="PANTHER" id="PTHR36766:SF38">
    <property type="entry name" value="DISEASE RESISTANCE PROTEIN RGA3"/>
    <property type="match status" value="1"/>
</dbReference>
<keyword evidence="3" id="KW-0611">Plant defense</keyword>
<dbReference type="InterPro" id="IPR036388">
    <property type="entry name" value="WH-like_DNA-bd_sf"/>
</dbReference>
<dbReference type="InterPro" id="IPR041118">
    <property type="entry name" value="Rx_N"/>
</dbReference>
<dbReference type="Gene3D" id="3.40.50.300">
    <property type="entry name" value="P-loop containing nucleotide triphosphate hydrolases"/>
    <property type="match status" value="1"/>
</dbReference>
<dbReference type="InterPro" id="IPR055414">
    <property type="entry name" value="LRR_R13L4/SHOC2-like"/>
</dbReference>
<feature type="domain" description="Disease resistance N-terminal" evidence="6">
    <location>
        <begin position="13"/>
        <end position="97"/>
    </location>
</feature>
<dbReference type="OrthoDB" id="5279713at2759"/>
<sequence>MAEAILSSIAEGIIGQLGNAAVKEIGLLWGVEDQLDQLEDTMTTIKGVLADAEKQQSHNDQIRIWLQRLEDAVYEADDLVDEFSTEALRRQLMSGSRTLKQVRTFCSPSNQFLFRHKMGCRIRDIRKKLDVIADDKKFHLESGLGLGDTKLVSPGDWETHSFVPKEEVVGRADDKMEIMKLIFDIKTDENIGVIAIVGVGGLGKTTLAQLVFNDEQVKETFELVIWVNVPKDFDVKLVVKEIMQSGKKDVRSLDQLQKDLQEKLNGKKYFLVLDDVWNDNREKWLKLENLLRAGAYGSRIIVTTRSKKDADVVKGTMEPYILGVLDSEKSWDLFKKVAFKQGQQPMDSKIVEIGKEITKKCGGIPLVIRTIGSMLYSTHQEEWSSFNEKELSRVSEYEDDILPRLKLSYDRLPSHLKRCFAYCSLFPKNYVIDVQRLIKLWMAQGFIKLSSDSHQLLEDMGYEHFRDLLWRSFFQEVEFDEFSGNVRICKMHDCMHDLAKSIAGTRNVMLSSNDANNKIDKRTFHVSFDLSPTIRDLVQQFSISADHATRIRTIYSVSHFKRKRRECLSVDGLLDFGFKFLRTLVLHSLMIKTFPNSITRLKHLRYLSCPGQIEALPDSIRRLVNLQTLDLSRCTSLRALPGGITKLVNLRHLSTSERGGLTHMPRGIGQLTNLQTLSRFVVDNDTASRQPIGEVNELENLNNLRGQLEIVVKKDGIESKAANLKNKQNLHVLKLQIGGTIVDNGEGFLPHSNLKRLTLRGDHIHLCVPLWKCVPSLISLVRFSLKNNKECQFPPPLNHLPYLKVLHLSNLPALEYISSNNDKNCFASLQELKLREMPNLKGWWKLDVMDIESNASLATDITTIPFFPCLSRLDIDDCPQLISMPLFPYLEDLSLANTSLNPFEQTSMMINVGGKTSNQASSSISTSSTHLASDIQPLSKLETMSISNVKLQCLPDQGFKSLASLKELWIVECGALQSLSPGIQHLTSLQQLHISTCEQLDMSDAAMRRNLGSLRTLYLSWLPQLVALPEGLQQATSLQRIQIWGHWKLTGVPSYGKGAERIRATIGLRFATSKICICVLGQKNNKMNSRVSNRIRPLPEILGGSSIASK</sequence>
<dbReference type="InterPro" id="IPR058922">
    <property type="entry name" value="WHD_DRP"/>
</dbReference>
<evidence type="ECO:0000259" key="5">
    <source>
        <dbReference type="Pfam" id="PF00931"/>
    </source>
</evidence>
<reference evidence="9" key="1">
    <citation type="submission" date="2020-03" db="EMBL/GenBank/DDBJ databases">
        <title>A high-quality chromosome-level genome assembly of a woody plant with both climbing and erect habits, Rhamnella rubrinervis.</title>
        <authorList>
            <person name="Lu Z."/>
            <person name="Yang Y."/>
            <person name="Zhu X."/>
            <person name="Sun Y."/>
        </authorList>
    </citation>
    <scope>NUCLEOTIDE SEQUENCE</scope>
    <source>
        <strain evidence="9">BYM</strain>
        <tissue evidence="9">Leaf</tissue>
    </source>
</reference>
<feature type="domain" description="Disease resistance protein winged helix" evidence="7">
    <location>
        <begin position="425"/>
        <end position="499"/>
    </location>
</feature>
<keyword evidence="10" id="KW-1185">Reference proteome</keyword>
<keyword evidence="1" id="KW-0677">Repeat</keyword>
<dbReference type="AlphaFoldDB" id="A0A8K0E1Z4"/>
<evidence type="ECO:0000256" key="3">
    <source>
        <dbReference type="ARBA" id="ARBA00022821"/>
    </source>
</evidence>
<keyword evidence="2" id="KW-0547">Nucleotide-binding</keyword>
<dbReference type="GO" id="GO:0051707">
    <property type="term" value="P:response to other organism"/>
    <property type="evidence" value="ECO:0007669"/>
    <property type="project" value="UniProtKB-ARBA"/>
</dbReference>
<comment type="caution">
    <text evidence="9">The sequence shown here is derived from an EMBL/GenBank/DDBJ whole genome shotgun (WGS) entry which is preliminary data.</text>
</comment>
<dbReference type="FunFam" id="1.10.10.10:FF:000322">
    <property type="entry name" value="Probable disease resistance protein At1g63360"/>
    <property type="match status" value="1"/>
</dbReference>
<dbReference type="Pfam" id="PF23559">
    <property type="entry name" value="WHD_DRP"/>
    <property type="match status" value="1"/>
</dbReference>
<dbReference type="InterPro" id="IPR038005">
    <property type="entry name" value="RX-like_CC"/>
</dbReference>
<proteinExistence type="predicted"/>
<dbReference type="GO" id="GO:0005524">
    <property type="term" value="F:ATP binding"/>
    <property type="evidence" value="ECO:0007669"/>
    <property type="project" value="UniProtKB-KW"/>
</dbReference>
<dbReference type="InterPro" id="IPR027417">
    <property type="entry name" value="P-loop_NTPase"/>
</dbReference>
<evidence type="ECO:0000256" key="1">
    <source>
        <dbReference type="ARBA" id="ARBA00022737"/>
    </source>
</evidence>
<evidence type="ECO:0000256" key="4">
    <source>
        <dbReference type="ARBA" id="ARBA00022840"/>
    </source>
</evidence>
<dbReference type="Pfam" id="PF00931">
    <property type="entry name" value="NB-ARC"/>
    <property type="match status" value="1"/>
</dbReference>
<dbReference type="PANTHER" id="PTHR36766">
    <property type="entry name" value="PLANT BROAD-SPECTRUM MILDEW RESISTANCE PROTEIN RPW8"/>
    <property type="match status" value="1"/>
</dbReference>
<dbReference type="Pfam" id="PF23598">
    <property type="entry name" value="LRR_14"/>
    <property type="match status" value="1"/>
</dbReference>
<dbReference type="Gene3D" id="1.10.10.10">
    <property type="entry name" value="Winged helix-like DNA-binding domain superfamily/Winged helix DNA-binding domain"/>
    <property type="match status" value="1"/>
</dbReference>
<name>A0A8K0E1Z4_9ROSA</name>
<gene>
    <name evidence="9" type="ORF">FNV43_RR20865</name>
</gene>
<feature type="domain" description="Disease resistance R13L4/SHOC-2-like LRR" evidence="8">
    <location>
        <begin position="578"/>
        <end position="835"/>
    </location>
</feature>
<dbReference type="SUPFAM" id="SSF52058">
    <property type="entry name" value="L domain-like"/>
    <property type="match status" value="2"/>
</dbReference>
<dbReference type="Gene3D" id="1.20.5.4130">
    <property type="match status" value="1"/>
</dbReference>
<evidence type="ECO:0000259" key="6">
    <source>
        <dbReference type="Pfam" id="PF18052"/>
    </source>
</evidence>
<evidence type="ECO:0008006" key="11">
    <source>
        <dbReference type="Google" id="ProtNLM"/>
    </source>
</evidence>
<dbReference type="InterPro" id="IPR032675">
    <property type="entry name" value="LRR_dom_sf"/>
</dbReference>
<dbReference type="CDD" id="cd14798">
    <property type="entry name" value="RX-CC_like"/>
    <property type="match status" value="1"/>
</dbReference>
<protein>
    <recommendedName>
        <fullName evidence="11">Disease resistance protein RGA3</fullName>
    </recommendedName>
</protein>
<evidence type="ECO:0000313" key="10">
    <source>
        <dbReference type="Proteomes" id="UP000796880"/>
    </source>
</evidence>
<evidence type="ECO:0000256" key="2">
    <source>
        <dbReference type="ARBA" id="ARBA00022741"/>
    </source>
</evidence>
<dbReference type="InterPro" id="IPR002182">
    <property type="entry name" value="NB-ARC"/>
</dbReference>
<dbReference type="InterPro" id="IPR042197">
    <property type="entry name" value="Apaf_helical"/>
</dbReference>
<dbReference type="PRINTS" id="PR00364">
    <property type="entry name" value="DISEASERSIST"/>
</dbReference>